<comment type="caution">
    <text evidence="1">The sequence shown here is derived from an EMBL/GenBank/DDBJ whole genome shotgun (WGS) entry which is preliminary data.</text>
</comment>
<name>A0ABS9VMC9_9SPHN</name>
<evidence type="ECO:0000313" key="2">
    <source>
        <dbReference type="Proteomes" id="UP001203058"/>
    </source>
</evidence>
<protein>
    <submittedName>
        <fullName evidence="1">DUF6445 family protein</fullName>
    </submittedName>
</protein>
<dbReference type="Proteomes" id="UP001203058">
    <property type="component" value="Unassembled WGS sequence"/>
</dbReference>
<sequence length="228" mass="25565">MRPELRRVGVLQSPVVVIDDFTGDAEAVARLADALAPYPFIRDSYYPGVRQLIRRGDREADAYVERLCNDAAQFIAGAFEYDSFDLAEASFSIVTTDPPRLSEPQRMPHFDSTDPKYLALLHYLRVPEGTGTAFYRQRSTNIEMVTDDNRADFIRAAQSEVKQMPLNSGYIRSSNDFFEQIGAVEAVPDRLVIYQGSLLHSGIIPPGMNFSTDPRVGRLTANIFVRGH</sequence>
<accession>A0ABS9VMC9</accession>
<reference evidence="1 2" key="1">
    <citation type="submission" date="2022-03" db="EMBL/GenBank/DDBJ databases">
        <authorList>
            <person name="Jo J.-H."/>
            <person name="Im W.-T."/>
        </authorList>
    </citation>
    <scope>NUCLEOTIDE SEQUENCE [LARGE SCALE GENOMIC DNA]</scope>
    <source>
        <strain evidence="1 2">SM33</strain>
    </source>
</reference>
<organism evidence="1 2">
    <name type="scientific">Sphingomonas telluris</name>
    <dbReference type="NCBI Taxonomy" id="2907998"/>
    <lineage>
        <taxon>Bacteria</taxon>
        <taxon>Pseudomonadati</taxon>
        <taxon>Pseudomonadota</taxon>
        <taxon>Alphaproteobacteria</taxon>
        <taxon>Sphingomonadales</taxon>
        <taxon>Sphingomonadaceae</taxon>
        <taxon>Sphingomonas</taxon>
    </lineage>
</organism>
<dbReference type="RefSeq" id="WP_241446943.1">
    <property type="nucleotide sequence ID" value="NZ_JAKZHW010000001.1"/>
</dbReference>
<gene>
    <name evidence="1" type="ORF">LZ016_08435</name>
</gene>
<dbReference type="Pfam" id="PF20043">
    <property type="entry name" value="DUF6445"/>
    <property type="match status" value="1"/>
</dbReference>
<evidence type="ECO:0000313" key="1">
    <source>
        <dbReference type="EMBL" id="MCH8616124.1"/>
    </source>
</evidence>
<dbReference type="InterPro" id="IPR045617">
    <property type="entry name" value="DUF6445"/>
</dbReference>
<proteinExistence type="predicted"/>
<keyword evidence="2" id="KW-1185">Reference proteome</keyword>
<dbReference type="EMBL" id="JAKZHW010000001">
    <property type="protein sequence ID" value="MCH8616124.1"/>
    <property type="molecule type" value="Genomic_DNA"/>
</dbReference>